<protein>
    <submittedName>
        <fullName evidence="2">NADPH-dependent FMN reductase</fullName>
        <ecNumber evidence="2">1.-.-.-</ecNumber>
    </submittedName>
</protein>
<organism evidence="2 3">
    <name type="scientific">Pediococcus acidilactici</name>
    <dbReference type="NCBI Taxonomy" id="1254"/>
    <lineage>
        <taxon>Bacteria</taxon>
        <taxon>Bacillati</taxon>
        <taxon>Bacillota</taxon>
        <taxon>Bacilli</taxon>
        <taxon>Lactobacillales</taxon>
        <taxon>Lactobacillaceae</taxon>
        <taxon>Pediococcus</taxon>
        <taxon>Pediococcus acidilactici group</taxon>
    </lineage>
</organism>
<reference evidence="2" key="1">
    <citation type="journal article" date="2023" name="PeerJ">
        <title>Selection and evaluation of lactic acid bacteria from chicken feces in Thailand as potential probiotics.</title>
        <authorList>
            <person name="Khurajog B."/>
            <person name="Disastra Y."/>
            <person name="Lawwyne L.D."/>
            <person name="Sirichokchatchawan W."/>
            <person name="Niyomtham W."/>
            <person name="Yindee J."/>
            <person name="Hampson D.J."/>
            <person name="Prapasarakul N."/>
        </authorList>
    </citation>
    <scope>NUCLEOTIDE SEQUENCE</scope>
    <source>
        <strain evidence="2">BF9</strain>
    </source>
</reference>
<evidence type="ECO:0000313" key="2">
    <source>
        <dbReference type="EMBL" id="MDV2621502.1"/>
    </source>
</evidence>
<evidence type="ECO:0000313" key="3">
    <source>
        <dbReference type="Proteomes" id="UP001280897"/>
    </source>
</evidence>
<dbReference type="Pfam" id="PF03358">
    <property type="entry name" value="FMN_red"/>
    <property type="match status" value="1"/>
</dbReference>
<keyword evidence="2" id="KW-0560">Oxidoreductase</keyword>
<dbReference type="Gene3D" id="3.40.50.360">
    <property type="match status" value="1"/>
</dbReference>
<dbReference type="GeneID" id="57366293"/>
<dbReference type="InterPro" id="IPR029039">
    <property type="entry name" value="Flavoprotein-like_sf"/>
</dbReference>
<feature type="domain" description="NADPH-dependent FMN reductase-like" evidence="1">
    <location>
        <begin position="4"/>
        <end position="147"/>
    </location>
</feature>
<dbReference type="InterPro" id="IPR005025">
    <property type="entry name" value="FMN_Rdtase-like_dom"/>
</dbReference>
<dbReference type="RefSeq" id="WP_024863011.1">
    <property type="nucleotide sequence ID" value="NZ_CP015206.1"/>
</dbReference>
<dbReference type="PANTHER" id="PTHR30543">
    <property type="entry name" value="CHROMATE REDUCTASE"/>
    <property type="match status" value="1"/>
</dbReference>
<proteinExistence type="predicted"/>
<dbReference type="SUPFAM" id="SSF52218">
    <property type="entry name" value="Flavoproteins"/>
    <property type="match status" value="1"/>
</dbReference>
<dbReference type="EC" id="1.-.-.-" evidence="2"/>
<dbReference type="InterPro" id="IPR050712">
    <property type="entry name" value="NAD(P)H-dep_reductase"/>
</dbReference>
<gene>
    <name evidence="2" type="ORF">R0G89_07115</name>
</gene>
<dbReference type="PANTHER" id="PTHR30543:SF21">
    <property type="entry name" value="NAD(P)H-DEPENDENT FMN REDUCTASE LOT6"/>
    <property type="match status" value="1"/>
</dbReference>
<dbReference type="AlphaFoldDB" id="A0AAP3TZ08"/>
<dbReference type="GO" id="GO:0016491">
    <property type="term" value="F:oxidoreductase activity"/>
    <property type="evidence" value="ECO:0007669"/>
    <property type="project" value="UniProtKB-KW"/>
</dbReference>
<accession>A0AAP3TZ08</accession>
<dbReference type="GO" id="GO:0005829">
    <property type="term" value="C:cytosol"/>
    <property type="evidence" value="ECO:0007669"/>
    <property type="project" value="TreeGrafter"/>
</dbReference>
<comment type="caution">
    <text evidence="2">The sequence shown here is derived from an EMBL/GenBank/DDBJ whole genome shotgun (WGS) entry which is preliminary data.</text>
</comment>
<dbReference type="GO" id="GO:0010181">
    <property type="term" value="F:FMN binding"/>
    <property type="evidence" value="ECO:0007669"/>
    <property type="project" value="TreeGrafter"/>
</dbReference>
<sequence length="209" mass="23310">MKQLVAIVGTNARHSTNRMLLQYLKKRYVHQADIEILEIAGLPIFKKTTTREIPQQAQQMAEKITQADGVIIGTPEYDHAVPAILLSTLAWLSYGIHPFLDKPVMITAASYGNLGASRAHAQLRQILDAPELKARILPSSEFLLGNSLQAFDERGDLIDQTKVAQLDGLFADFLAFLEIAQQLNHAHQANETELRQFVQQNDDSPREGV</sequence>
<evidence type="ECO:0000259" key="1">
    <source>
        <dbReference type="Pfam" id="PF03358"/>
    </source>
</evidence>
<name>A0AAP3TZ08_PEDAC</name>
<reference evidence="2" key="2">
    <citation type="submission" date="2023-10" db="EMBL/GenBank/DDBJ databases">
        <authorList>
            <person name="Khurajog B."/>
        </authorList>
    </citation>
    <scope>NUCLEOTIDE SEQUENCE</scope>
    <source>
        <strain evidence="2">BF9</strain>
    </source>
</reference>
<dbReference type="EMBL" id="JAWJAV010000004">
    <property type="protein sequence ID" value="MDV2621502.1"/>
    <property type="molecule type" value="Genomic_DNA"/>
</dbReference>
<dbReference type="Proteomes" id="UP001280897">
    <property type="component" value="Unassembled WGS sequence"/>
</dbReference>
<dbReference type="KEGG" id="paci:A4V11_03670"/>